<gene>
    <name evidence="1" type="ORF">M3X98_12565</name>
</gene>
<organism evidence="1 2">
    <name type="scientific">Enterococcus faecium</name>
    <name type="common">Streptococcus faecium</name>
    <dbReference type="NCBI Taxonomy" id="1352"/>
    <lineage>
        <taxon>Bacteria</taxon>
        <taxon>Bacillati</taxon>
        <taxon>Bacillota</taxon>
        <taxon>Bacilli</taxon>
        <taxon>Lactobacillales</taxon>
        <taxon>Enterococcaceae</taxon>
        <taxon>Enterococcus</taxon>
    </lineage>
</organism>
<sequence length="452" mass="54486">MIKEYIEKDIIRKTETLKYFFYFTEINLNILEIPFTIDTFKRDFSFICNTCSKYINQIYHKGPIYRIYFKKDTEYFDVAELIYRDSIFLKLCTLKLKNIEYSYYDIADLEYISLTKAYHLKKRVNAYFENRKAIKSELYYRYSFLEILLRIEVPFNISIYDNIEIPFNIKMNKLEKRLFLGGIYLAIERHENNPIFISDKYLKFLKSSLMFLEIKRIISTIGIELDDHEIAFLSIVFRMISFNVNNYVLFEKDHLLLMNKMIETNPQIPDLLIALDINLKVNNINDTIIQSSILRFITPLFFSEQEFLLSSPIYQKNTHEIFLNKFLNITNNWIKSFSDKEFKFSKEELNRISIELISIINQKKQMIIVVSKNINIYLIYRKKIQEYLLSSNRILLDNIYYSLEDIPLQFKNNIIICDERLKNNNTIFPNIYYISYTNIDNNFKEILIDLNR</sequence>
<accession>A0A9X3XY47</accession>
<evidence type="ECO:0000313" key="1">
    <source>
        <dbReference type="EMBL" id="MDC4248863.1"/>
    </source>
</evidence>
<dbReference type="AlphaFoldDB" id="A0A9X3XY47"/>
<comment type="caution">
    <text evidence="1">The sequence shown here is derived from an EMBL/GenBank/DDBJ whole genome shotgun (WGS) entry which is preliminary data.</text>
</comment>
<name>A0A9X3XY47_ENTFC</name>
<dbReference type="EMBL" id="JAMWMK010000026">
    <property type="protein sequence ID" value="MDC4248863.1"/>
    <property type="molecule type" value="Genomic_DNA"/>
</dbReference>
<proteinExistence type="predicted"/>
<reference evidence="1" key="1">
    <citation type="submission" date="2022-05" db="EMBL/GenBank/DDBJ databases">
        <title>Draft genome sequences of Clostridium perfringens strains isolated from Peru.</title>
        <authorList>
            <person name="Hurtado R."/>
            <person name="Lima L."/>
            <person name="Sousa T."/>
            <person name="Jaiswal A.K."/>
            <person name="Tiwari S."/>
            <person name="Maturrano L."/>
            <person name="Brenig B."/>
            <person name="Azevedo V."/>
        </authorList>
    </citation>
    <scope>NUCLEOTIDE SEQUENCE</scope>
    <source>
        <strain evidence="1">CP4</strain>
    </source>
</reference>
<evidence type="ECO:0008006" key="3">
    <source>
        <dbReference type="Google" id="ProtNLM"/>
    </source>
</evidence>
<dbReference type="RefSeq" id="WP_181934729.1">
    <property type="nucleotide sequence ID" value="NZ_JAMWMK010000026.1"/>
</dbReference>
<protein>
    <recommendedName>
        <fullName evidence="3">Mga helix-turn-helix domain-containing protein</fullName>
    </recommendedName>
</protein>
<dbReference type="Proteomes" id="UP001141166">
    <property type="component" value="Unassembled WGS sequence"/>
</dbReference>
<evidence type="ECO:0000313" key="2">
    <source>
        <dbReference type="Proteomes" id="UP001141166"/>
    </source>
</evidence>